<dbReference type="EMBL" id="CALNXK010000115">
    <property type="protein sequence ID" value="CAH3160006.1"/>
    <property type="molecule type" value="Genomic_DNA"/>
</dbReference>
<dbReference type="InterPro" id="IPR005123">
    <property type="entry name" value="Oxoglu/Fe-dep_dioxygenase_dom"/>
</dbReference>
<sequence length="329" mass="37483">MLSIHPQTSISELILVFLFVADGSNTEVDQGLKDKVIQQIHQACRDVGFFYLTGHGVEQSTLDKIFTVMKSFFALPLETKNTINIHNCEFYRGYIETRSERTLNVVDIREGFYFSPDMENNQVPDERELPGFADVIVAYSKQLNQLGLLMMRALAIGLQLPENFFDEKFSKPTFETLALMHYPPHPAETDSWGVGPHTDYGMCTFLLQDDVGGLEVEITDGKWIEAKPIPGTFVVNLGDCLQAWTKGLYRATRHRVRRSIDTDRYSVPFFFNPKGDCLIEPIETDATKNLTIITRVKGVDMPFRYVDLTRSLLQKSHDWSKDSPRPGTK</sequence>
<dbReference type="InterPro" id="IPR050231">
    <property type="entry name" value="Iron_ascorbate_oxido_reductase"/>
</dbReference>
<proteinExistence type="inferred from homology"/>
<keyword evidence="2" id="KW-0732">Signal</keyword>
<comment type="similarity">
    <text evidence="1">Belongs to the iron/ascorbate-dependent oxidoreductase family.</text>
</comment>
<evidence type="ECO:0000256" key="2">
    <source>
        <dbReference type="SAM" id="SignalP"/>
    </source>
</evidence>
<name>A0ABN8Q9C2_9CNID</name>
<dbReference type="Pfam" id="PF03171">
    <property type="entry name" value="2OG-FeII_Oxy"/>
    <property type="match status" value="1"/>
</dbReference>
<evidence type="ECO:0000259" key="3">
    <source>
        <dbReference type="PROSITE" id="PS51471"/>
    </source>
</evidence>
<feature type="chain" id="PRO_5046178722" description="Fe2OG dioxygenase domain-containing protein" evidence="2">
    <location>
        <begin position="27"/>
        <end position="329"/>
    </location>
</feature>
<evidence type="ECO:0000313" key="4">
    <source>
        <dbReference type="EMBL" id="CAH3160006.1"/>
    </source>
</evidence>
<organism evidence="4 5">
    <name type="scientific">Porites lobata</name>
    <dbReference type="NCBI Taxonomy" id="104759"/>
    <lineage>
        <taxon>Eukaryota</taxon>
        <taxon>Metazoa</taxon>
        <taxon>Cnidaria</taxon>
        <taxon>Anthozoa</taxon>
        <taxon>Hexacorallia</taxon>
        <taxon>Scleractinia</taxon>
        <taxon>Fungiina</taxon>
        <taxon>Poritidae</taxon>
        <taxon>Porites</taxon>
    </lineage>
</organism>
<dbReference type="InterPro" id="IPR027443">
    <property type="entry name" value="IPNS-like_sf"/>
</dbReference>
<feature type="domain" description="Fe2OG dioxygenase" evidence="3">
    <location>
        <begin position="173"/>
        <end position="273"/>
    </location>
</feature>
<dbReference type="PRINTS" id="PR00682">
    <property type="entry name" value="IPNSYNTHASE"/>
</dbReference>
<dbReference type="Pfam" id="PF14226">
    <property type="entry name" value="DIOX_N"/>
    <property type="match status" value="1"/>
</dbReference>
<keyword evidence="1" id="KW-0479">Metal-binding</keyword>
<keyword evidence="1" id="KW-0560">Oxidoreductase</keyword>
<evidence type="ECO:0000313" key="5">
    <source>
        <dbReference type="Proteomes" id="UP001159405"/>
    </source>
</evidence>
<dbReference type="PANTHER" id="PTHR47990">
    <property type="entry name" value="2-OXOGLUTARATE (2OG) AND FE(II)-DEPENDENT OXYGENASE SUPERFAMILY PROTEIN-RELATED"/>
    <property type="match status" value="1"/>
</dbReference>
<dbReference type="PROSITE" id="PS51471">
    <property type="entry name" value="FE2OG_OXY"/>
    <property type="match status" value="1"/>
</dbReference>
<gene>
    <name evidence="4" type="ORF">PLOB_00003851</name>
</gene>
<dbReference type="InterPro" id="IPR026992">
    <property type="entry name" value="DIOX_N"/>
</dbReference>
<dbReference type="SUPFAM" id="SSF51197">
    <property type="entry name" value="Clavaminate synthase-like"/>
    <property type="match status" value="1"/>
</dbReference>
<comment type="caution">
    <text evidence="4">The sequence shown here is derived from an EMBL/GenBank/DDBJ whole genome shotgun (WGS) entry which is preliminary data.</text>
</comment>
<dbReference type="InterPro" id="IPR044861">
    <property type="entry name" value="IPNS-like_FE2OG_OXY"/>
</dbReference>
<protein>
    <recommendedName>
        <fullName evidence="3">Fe2OG dioxygenase domain-containing protein</fullName>
    </recommendedName>
</protein>
<dbReference type="Gene3D" id="2.60.120.330">
    <property type="entry name" value="B-lactam Antibiotic, Isopenicillin N Synthase, Chain"/>
    <property type="match status" value="1"/>
</dbReference>
<accession>A0ABN8Q9C2</accession>
<feature type="signal peptide" evidence="2">
    <location>
        <begin position="1"/>
        <end position="26"/>
    </location>
</feature>
<evidence type="ECO:0000256" key="1">
    <source>
        <dbReference type="RuleBase" id="RU003682"/>
    </source>
</evidence>
<keyword evidence="1" id="KW-0408">Iron</keyword>
<keyword evidence="5" id="KW-1185">Reference proteome</keyword>
<reference evidence="4 5" key="1">
    <citation type="submission" date="2022-05" db="EMBL/GenBank/DDBJ databases">
        <authorList>
            <consortium name="Genoscope - CEA"/>
            <person name="William W."/>
        </authorList>
    </citation>
    <scope>NUCLEOTIDE SEQUENCE [LARGE SCALE GENOMIC DNA]</scope>
</reference>
<dbReference type="Proteomes" id="UP001159405">
    <property type="component" value="Unassembled WGS sequence"/>
</dbReference>